<gene>
    <name evidence="1" type="ORF">JCM19231_2752</name>
</gene>
<comment type="caution">
    <text evidence="1">The sequence shown here is derived from an EMBL/GenBank/DDBJ whole genome shotgun (WGS) entry which is preliminary data.</text>
</comment>
<protein>
    <submittedName>
        <fullName evidence="1">Uncharacterized protein</fullName>
    </submittedName>
</protein>
<reference evidence="1 2" key="2">
    <citation type="submission" date="2015-01" db="EMBL/GenBank/DDBJ databases">
        <authorList>
            <consortium name="NBRP consortium"/>
            <person name="Sawabe T."/>
            <person name="Meirelles P."/>
            <person name="Feng G."/>
            <person name="Sayaka M."/>
            <person name="Hattori M."/>
            <person name="Ohkuma M."/>
        </authorList>
    </citation>
    <scope>NUCLEOTIDE SEQUENCE [LARGE SCALE GENOMIC DNA]</scope>
    <source>
        <strain evidence="2">JCM 19231</strain>
    </source>
</reference>
<dbReference type="EMBL" id="BBRZ01000071">
    <property type="protein sequence ID" value="GAM58028.1"/>
    <property type="molecule type" value="Genomic_DNA"/>
</dbReference>
<accession>A0A0B8P414</accession>
<sequence>MYVNFICRPFECFGVGVSMAEKVSFERSAVSFQWWNGKNRG</sequence>
<evidence type="ECO:0000313" key="1">
    <source>
        <dbReference type="EMBL" id="GAM58028.1"/>
    </source>
</evidence>
<reference evidence="1 2" key="1">
    <citation type="submission" date="2015-01" db="EMBL/GenBank/DDBJ databases">
        <title>Vibrio sp. C1 JCM 19231 whole genome shotgun sequence.</title>
        <authorList>
            <person name="Sawabe T."/>
            <person name="Meirelles P."/>
            <person name="Feng G."/>
            <person name="Sayaka M."/>
            <person name="Hattori M."/>
            <person name="Ohkuma M."/>
        </authorList>
    </citation>
    <scope>NUCLEOTIDE SEQUENCE [LARGE SCALE GENOMIC DNA]</scope>
    <source>
        <strain evidence="2">JCM 19231</strain>
    </source>
</reference>
<keyword evidence="2" id="KW-1185">Reference proteome</keyword>
<dbReference type="AlphaFoldDB" id="A0A0B8P414"/>
<dbReference type="Proteomes" id="UP000031671">
    <property type="component" value="Unassembled WGS sequence"/>
</dbReference>
<proteinExistence type="predicted"/>
<name>A0A0B8P414_9VIBR</name>
<evidence type="ECO:0000313" key="2">
    <source>
        <dbReference type="Proteomes" id="UP000031671"/>
    </source>
</evidence>
<organism evidence="1 2">
    <name type="scientific">Vibrio ishigakensis</name>
    <dbReference type="NCBI Taxonomy" id="1481914"/>
    <lineage>
        <taxon>Bacteria</taxon>
        <taxon>Pseudomonadati</taxon>
        <taxon>Pseudomonadota</taxon>
        <taxon>Gammaproteobacteria</taxon>
        <taxon>Vibrionales</taxon>
        <taxon>Vibrionaceae</taxon>
        <taxon>Vibrio</taxon>
    </lineage>
</organism>